<proteinExistence type="inferred from homology"/>
<evidence type="ECO:0000313" key="16">
    <source>
        <dbReference type="EMBL" id="CAG9865478.1"/>
    </source>
</evidence>
<dbReference type="PROSITE" id="PS00086">
    <property type="entry name" value="CYTOCHROME_P450"/>
    <property type="match status" value="1"/>
</dbReference>
<dbReference type="GO" id="GO:0005789">
    <property type="term" value="C:endoplasmic reticulum membrane"/>
    <property type="evidence" value="ECO:0007669"/>
    <property type="project" value="UniProtKB-SubCell"/>
</dbReference>
<dbReference type="PRINTS" id="PR00385">
    <property type="entry name" value="P450"/>
</dbReference>
<keyword evidence="8" id="KW-0492">Microsome</keyword>
<evidence type="ECO:0000256" key="7">
    <source>
        <dbReference type="ARBA" id="ARBA00022824"/>
    </source>
</evidence>
<evidence type="ECO:0000256" key="10">
    <source>
        <dbReference type="ARBA" id="ARBA00023004"/>
    </source>
</evidence>
<sequence length="502" mass="57995">MGVYFEYFLLDVFSLLTILLTSSYVYFTSCYTYWKRRNVPFIQPKFPYGNCESLDSEGVHFNGHTARYYGLIKEKGWKFGGVYLLNRPVLVLRDPELIKDVLAKDFDSFPRRTVYYNEKNDPISAHLFAIGGAEWRTLRAKLTPAFSSGKMKGMFPTVVQLTDHLVQALMEAERNRVDINVVDYSLNYTADVISSVAFGLDLNSFQNPDSEFLTKIKRLQVCDNVFQYLSSIIIGKAPELAVKLGLVGTRKELSDYFFQLVEKTLVYRKKNDVYRPDLLQLLNELMETTANTDDPFTWKELVAQCFMFFFAGFDTSATTMAFALYELSRNPEIQAKVRQEIEDLTKGELTYECLGELKYLQQCIDETLRLYPPVLNLDRVCAKEYQLNNTKSTIGRGVTVLIPIVSLHRDPVYYPDPEKFDPERFGPEQKKLRHPYLHLPFGQGPKNCIGSRFGLMQVKIGLVETLRRFKLRLSPKTKPVEMFKYTFGFKPTSPIYLEVEQI</sequence>
<dbReference type="PANTHER" id="PTHR24292:SF100">
    <property type="entry name" value="CYTOCHROME P450 6A16, ISOFORM B-RELATED"/>
    <property type="match status" value="1"/>
</dbReference>
<dbReference type="InterPro" id="IPR050476">
    <property type="entry name" value="Insect_CytP450_Detox"/>
</dbReference>
<evidence type="ECO:0000256" key="6">
    <source>
        <dbReference type="ARBA" id="ARBA00022723"/>
    </source>
</evidence>
<keyword evidence="7" id="KW-0256">Endoplasmic reticulum</keyword>
<evidence type="ECO:0000256" key="8">
    <source>
        <dbReference type="ARBA" id="ARBA00022848"/>
    </source>
</evidence>
<gene>
    <name evidence="16" type="ORF">PHYEVI_LOCUS11711</name>
</gene>
<keyword evidence="15" id="KW-1133">Transmembrane helix</keyword>
<evidence type="ECO:0000313" key="17">
    <source>
        <dbReference type="Proteomes" id="UP001153712"/>
    </source>
</evidence>
<evidence type="ECO:0000256" key="3">
    <source>
        <dbReference type="ARBA" id="ARBA00004406"/>
    </source>
</evidence>
<reference evidence="16" key="1">
    <citation type="submission" date="2022-01" db="EMBL/GenBank/DDBJ databases">
        <authorList>
            <person name="King R."/>
        </authorList>
    </citation>
    <scope>NUCLEOTIDE SEQUENCE</scope>
</reference>
<dbReference type="GO" id="GO:0016705">
    <property type="term" value="F:oxidoreductase activity, acting on paired donors, with incorporation or reduction of molecular oxygen"/>
    <property type="evidence" value="ECO:0007669"/>
    <property type="project" value="InterPro"/>
</dbReference>
<evidence type="ECO:0000256" key="13">
    <source>
        <dbReference type="PIRSR" id="PIRSR602401-1"/>
    </source>
</evidence>
<dbReference type="Pfam" id="PF00067">
    <property type="entry name" value="p450"/>
    <property type="match status" value="1"/>
</dbReference>
<comment type="subcellular location">
    <subcellularLocation>
        <location evidence="3">Endoplasmic reticulum membrane</location>
        <topology evidence="3">Peripheral membrane protein</topology>
    </subcellularLocation>
    <subcellularLocation>
        <location evidence="2">Microsome membrane</location>
        <topology evidence="2">Peripheral membrane protein</topology>
    </subcellularLocation>
</comment>
<feature type="transmembrane region" description="Helical" evidence="15">
    <location>
        <begin position="12"/>
        <end position="34"/>
    </location>
</feature>
<name>A0A9N9TVG3_PHYSR</name>
<keyword evidence="5 13" id="KW-0349">Heme</keyword>
<comment type="similarity">
    <text evidence="4 14">Belongs to the cytochrome P450 family.</text>
</comment>
<dbReference type="AlphaFoldDB" id="A0A9N9TVG3"/>
<keyword evidence="15" id="KW-0812">Transmembrane</keyword>
<keyword evidence="11 14" id="KW-0503">Monooxygenase</keyword>
<dbReference type="GO" id="GO:0004497">
    <property type="term" value="F:monooxygenase activity"/>
    <property type="evidence" value="ECO:0007669"/>
    <property type="project" value="UniProtKB-KW"/>
</dbReference>
<dbReference type="PANTHER" id="PTHR24292">
    <property type="entry name" value="CYTOCHROME P450"/>
    <property type="match status" value="1"/>
</dbReference>
<evidence type="ECO:0000256" key="9">
    <source>
        <dbReference type="ARBA" id="ARBA00023002"/>
    </source>
</evidence>
<dbReference type="InterPro" id="IPR002401">
    <property type="entry name" value="Cyt_P450_E_grp-I"/>
</dbReference>
<keyword evidence="9 14" id="KW-0560">Oxidoreductase</keyword>
<dbReference type="EMBL" id="OU900102">
    <property type="protein sequence ID" value="CAG9865478.1"/>
    <property type="molecule type" value="Genomic_DNA"/>
</dbReference>
<dbReference type="InterPro" id="IPR036396">
    <property type="entry name" value="Cyt_P450_sf"/>
</dbReference>
<protein>
    <recommendedName>
        <fullName evidence="18">Cytochrome P450</fullName>
    </recommendedName>
</protein>
<dbReference type="Proteomes" id="UP001153712">
    <property type="component" value="Chromosome 9"/>
</dbReference>
<evidence type="ECO:0000256" key="15">
    <source>
        <dbReference type="SAM" id="Phobius"/>
    </source>
</evidence>
<dbReference type="GO" id="GO:0020037">
    <property type="term" value="F:heme binding"/>
    <property type="evidence" value="ECO:0007669"/>
    <property type="project" value="InterPro"/>
</dbReference>
<keyword evidence="12 15" id="KW-0472">Membrane</keyword>
<evidence type="ECO:0000256" key="11">
    <source>
        <dbReference type="ARBA" id="ARBA00023033"/>
    </source>
</evidence>
<keyword evidence="10 13" id="KW-0408">Iron</keyword>
<evidence type="ECO:0000256" key="1">
    <source>
        <dbReference type="ARBA" id="ARBA00001971"/>
    </source>
</evidence>
<feature type="binding site" description="axial binding residue" evidence="13">
    <location>
        <position position="448"/>
    </location>
    <ligand>
        <name>heme</name>
        <dbReference type="ChEBI" id="CHEBI:30413"/>
    </ligand>
    <ligandPart>
        <name>Fe</name>
        <dbReference type="ChEBI" id="CHEBI:18248"/>
    </ligandPart>
</feature>
<dbReference type="InterPro" id="IPR017972">
    <property type="entry name" value="Cyt_P450_CS"/>
</dbReference>
<organism evidence="16 17">
    <name type="scientific">Phyllotreta striolata</name>
    <name type="common">Striped flea beetle</name>
    <name type="synonym">Crioceris striolata</name>
    <dbReference type="NCBI Taxonomy" id="444603"/>
    <lineage>
        <taxon>Eukaryota</taxon>
        <taxon>Metazoa</taxon>
        <taxon>Ecdysozoa</taxon>
        <taxon>Arthropoda</taxon>
        <taxon>Hexapoda</taxon>
        <taxon>Insecta</taxon>
        <taxon>Pterygota</taxon>
        <taxon>Neoptera</taxon>
        <taxon>Endopterygota</taxon>
        <taxon>Coleoptera</taxon>
        <taxon>Polyphaga</taxon>
        <taxon>Cucujiformia</taxon>
        <taxon>Chrysomeloidea</taxon>
        <taxon>Chrysomelidae</taxon>
        <taxon>Galerucinae</taxon>
        <taxon>Alticini</taxon>
        <taxon>Phyllotreta</taxon>
    </lineage>
</organism>
<evidence type="ECO:0008006" key="18">
    <source>
        <dbReference type="Google" id="ProtNLM"/>
    </source>
</evidence>
<evidence type="ECO:0000256" key="12">
    <source>
        <dbReference type="ARBA" id="ARBA00023136"/>
    </source>
</evidence>
<evidence type="ECO:0000256" key="5">
    <source>
        <dbReference type="ARBA" id="ARBA00022617"/>
    </source>
</evidence>
<dbReference type="GO" id="GO:0005506">
    <property type="term" value="F:iron ion binding"/>
    <property type="evidence" value="ECO:0007669"/>
    <property type="project" value="InterPro"/>
</dbReference>
<keyword evidence="6 13" id="KW-0479">Metal-binding</keyword>
<dbReference type="Gene3D" id="1.10.630.10">
    <property type="entry name" value="Cytochrome P450"/>
    <property type="match status" value="1"/>
</dbReference>
<evidence type="ECO:0000256" key="14">
    <source>
        <dbReference type="RuleBase" id="RU000461"/>
    </source>
</evidence>
<evidence type="ECO:0000256" key="2">
    <source>
        <dbReference type="ARBA" id="ARBA00004174"/>
    </source>
</evidence>
<accession>A0A9N9TVG3</accession>
<dbReference type="FunFam" id="1.10.630.10:FF:000042">
    <property type="entry name" value="Cytochrome P450"/>
    <property type="match status" value="1"/>
</dbReference>
<comment type="cofactor">
    <cofactor evidence="1 13">
        <name>heme</name>
        <dbReference type="ChEBI" id="CHEBI:30413"/>
    </cofactor>
</comment>
<dbReference type="SUPFAM" id="SSF48264">
    <property type="entry name" value="Cytochrome P450"/>
    <property type="match status" value="1"/>
</dbReference>
<dbReference type="CDD" id="cd11056">
    <property type="entry name" value="CYP6-like"/>
    <property type="match status" value="1"/>
</dbReference>
<dbReference type="PRINTS" id="PR00463">
    <property type="entry name" value="EP450I"/>
</dbReference>
<keyword evidence="17" id="KW-1185">Reference proteome</keyword>
<dbReference type="OrthoDB" id="2789670at2759"/>
<dbReference type="InterPro" id="IPR001128">
    <property type="entry name" value="Cyt_P450"/>
</dbReference>
<evidence type="ECO:0000256" key="4">
    <source>
        <dbReference type="ARBA" id="ARBA00010617"/>
    </source>
</evidence>